<reference evidence="2" key="1">
    <citation type="submission" date="2023-06" db="EMBL/GenBank/DDBJ databases">
        <title>Robiginitalea aurantiacus sp. nov. and Algoriphagus sediminis sp. nov., isolated from coastal sediment.</title>
        <authorList>
            <person name="Zhou Z.Y."/>
            <person name="An J."/>
            <person name="Jia Y.W."/>
            <person name="Du Z.J."/>
        </authorList>
    </citation>
    <scope>NUCLEOTIDE SEQUENCE</scope>
    <source>
        <strain evidence="2">C2-7</strain>
    </source>
</reference>
<proteinExistence type="inferred from homology"/>
<dbReference type="Gene3D" id="3.30.420.40">
    <property type="match status" value="2"/>
</dbReference>
<keyword evidence="3" id="KW-1185">Reference proteome</keyword>
<organism evidence="2 3">
    <name type="scientific">Algoriphagus sediminis</name>
    <dbReference type="NCBI Taxonomy" id="3057113"/>
    <lineage>
        <taxon>Bacteria</taxon>
        <taxon>Pseudomonadati</taxon>
        <taxon>Bacteroidota</taxon>
        <taxon>Cytophagia</taxon>
        <taxon>Cytophagales</taxon>
        <taxon>Cyclobacteriaceae</taxon>
        <taxon>Algoriphagus</taxon>
    </lineage>
</organism>
<dbReference type="EMBL" id="JAUEPH010000001">
    <property type="protein sequence ID" value="MDN3202615.1"/>
    <property type="molecule type" value="Genomic_DNA"/>
</dbReference>
<dbReference type="Pfam" id="PF00480">
    <property type="entry name" value="ROK"/>
    <property type="match status" value="1"/>
</dbReference>
<dbReference type="CDD" id="cd23763">
    <property type="entry name" value="ASKHA_ATPase_ROK"/>
    <property type="match status" value="1"/>
</dbReference>
<comment type="caution">
    <text evidence="2">The sequence shown here is derived from an EMBL/GenBank/DDBJ whole genome shotgun (WGS) entry which is preliminary data.</text>
</comment>
<evidence type="ECO:0000313" key="2">
    <source>
        <dbReference type="EMBL" id="MDN3202615.1"/>
    </source>
</evidence>
<dbReference type="Proteomes" id="UP001171916">
    <property type="component" value="Unassembled WGS sequence"/>
</dbReference>
<evidence type="ECO:0000313" key="3">
    <source>
        <dbReference type="Proteomes" id="UP001171916"/>
    </source>
</evidence>
<gene>
    <name evidence="2" type="ORF">QVH07_00585</name>
</gene>
<protein>
    <submittedName>
        <fullName evidence="2">ROK family protein</fullName>
    </submittedName>
</protein>
<name>A0ABT7Y818_9BACT</name>
<dbReference type="PANTHER" id="PTHR18964:SF149">
    <property type="entry name" value="BIFUNCTIONAL UDP-N-ACETYLGLUCOSAMINE 2-EPIMERASE_N-ACETYLMANNOSAMINE KINASE"/>
    <property type="match status" value="1"/>
</dbReference>
<dbReference type="PANTHER" id="PTHR18964">
    <property type="entry name" value="ROK (REPRESSOR, ORF, KINASE) FAMILY"/>
    <property type="match status" value="1"/>
</dbReference>
<dbReference type="SUPFAM" id="SSF53067">
    <property type="entry name" value="Actin-like ATPase domain"/>
    <property type="match status" value="1"/>
</dbReference>
<accession>A0ABT7Y818</accession>
<sequence>MKTIGLDIGGSHISGAELIISDRDFQVGPITEKVMDTSRTKEDLILDWASLVRSINSSDSDIRLGIAMPGPFDYENGISLIKEQGKMKSLYGLSIKLMLAEELEIPIRNIHFVNDAEAFLLGEKYAGELKGFDKIMGITLGTGLGSAIGIENVVKDAKLWSSPFKDGIAEDYLGNAWFVKEAQRRFGTQVSGVRDILSWTDQSRIQNIFTDLANTLSEFLLPYLIRIQAEGLVLGGKISLAHEYFLPRLLENLKKFDCQTEIKISKLGEKAALIGAILPCLSQFNNEEN</sequence>
<dbReference type="InterPro" id="IPR043129">
    <property type="entry name" value="ATPase_NBD"/>
</dbReference>
<comment type="similarity">
    <text evidence="1">Belongs to the ROK (NagC/XylR) family.</text>
</comment>
<dbReference type="RefSeq" id="WP_289998159.1">
    <property type="nucleotide sequence ID" value="NZ_JAUEPH010000001.1"/>
</dbReference>
<evidence type="ECO:0000256" key="1">
    <source>
        <dbReference type="ARBA" id="ARBA00006479"/>
    </source>
</evidence>
<dbReference type="InterPro" id="IPR000600">
    <property type="entry name" value="ROK"/>
</dbReference>